<evidence type="ECO:0000313" key="4">
    <source>
        <dbReference type="Proteomes" id="UP000183509"/>
    </source>
</evidence>
<dbReference type="RefSeq" id="WP_002320776.1">
    <property type="nucleotide sequence ID" value="NZ_AP022343.1"/>
</dbReference>
<reference evidence="3 4" key="1">
    <citation type="submission" date="2016-04" db="EMBL/GenBank/DDBJ databases">
        <authorList>
            <person name="Millard A."/>
        </authorList>
    </citation>
    <scope>NUCLEOTIDE SEQUENCE [LARGE SCALE GENOMIC DNA]</scope>
    <source>
        <strain evidence="3">Isolate 22</strain>
    </source>
</reference>
<organism evidence="2">
    <name type="scientific">Enterococcus faecium</name>
    <name type="common">Streptococcus faecium</name>
    <dbReference type="NCBI Taxonomy" id="1352"/>
    <lineage>
        <taxon>Bacteria</taxon>
        <taxon>Bacillati</taxon>
        <taxon>Bacillota</taxon>
        <taxon>Bacilli</taxon>
        <taxon>Lactobacillales</taxon>
        <taxon>Enterococcaceae</taxon>
        <taxon>Enterococcus</taxon>
    </lineage>
</organism>
<evidence type="ECO:0000313" key="3">
    <source>
        <dbReference type="EMBL" id="SAM53326.1"/>
    </source>
</evidence>
<evidence type="ECO:0000313" key="2">
    <source>
        <dbReference type="EMBL" id="QHT44863.1"/>
    </source>
</evidence>
<evidence type="ECO:0000313" key="1">
    <source>
        <dbReference type="EMBL" id="PZM56487.1"/>
    </source>
</evidence>
<sequence>MNAINWHEFVNYMESLLDDLKSFSIADAVKHGLPVSTTMKLRGLKIPDEIIKLRTKTIIETAKVVDNMNHELKGKKTTYEKDFERFLKSVIGKYLGKKSFSELRDEEIVPTPMVSKIRKNKAEGNYYLGTIAKIIDYLENKEQKKGTKKGR</sequence>
<gene>
    <name evidence="1" type="ORF">DKP91_03810</name>
    <name evidence="3" type="ORF">DTPHA_602743</name>
    <name evidence="2" type="ORF">FCF09_14370</name>
</gene>
<dbReference type="Proteomes" id="UP000249070">
    <property type="component" value="Unassembled WGS sequence"/>
</dbReference>
<reference evidence="1 5" key="2">
    <citation type="submission" date="2018-05" db="EMBL/GenBank/DDBJ databases">
        <title>Vancomycin-resistant Enterococcus faecium strain from Chelyabinsk, Russia.</title>
        <authorList>
            <person name="Gostev V."/>
            <person name="Goncharov A."/>
            <person name="Kolodzhieva V."/>
            <person name="Suvorov A."/>
            <person name="Sidorenko S."/>
            <person name="Zueva L."/>
        </authorList>
    </citation>
    <scope>NUCLEOTIDE SEQUENCE [LARGE SCALE GENOMIC DNA]</scope>
    <source>
        <strain evidence="1 5">20</strain>
    </source>
</reference>
<keyword evidence="2" id="KW-0614">Plasmid</keyword>
<accession>A0A1A7SUN8</accession>
<evidence type="ECO:0000313" key="5">
    <source>
        <dbReference type="Proteomes" id="UP000249070"/>
    </source>
</evidence>
<name>A0A1A7SUN8_ENTFC</name>
<proteinExistence type="predicted"/>
<dbReference type="Proteomes" id="UP000183509">
    <property type="component" value="Unassembled WGS sequence"/>
</dbReference>
<dbReference type="GeneID" id="66455815"/>
<geneLocation type="plasmid" evidence="2">
    <name>pZY2</name>
</geneLocation>
<protein>
    <submittedName>
        <fullName evidence="2">Uncharacterized protein</fullName>
    </submittedName>
</protein>
<dbReference type="AlphaFoldDB" id="A0A1A7SUN8"/>
<reference evidence="2" key="3">
    <citation type="journal article" date="2020" name="J. Antimicrob. Chemother.">
        <title>Tandem amplification of the vanM gene cluster drives vancomycin resistance in vancomycin-variable enterococci.</title>
        <authorList>
            <person name="Sun L."/>
            <person name="Chen Y."/>
            <person name="Hua X."/>
            <person name="Chen Y."/>
            <person name="Hong J."/>
            <person name="Wu X."/>
            <person name="Jiang Y."/>
            <person name="van Schaik W."/>
            <person name="Qu T."/>
            <person name="Yu Y."/>
        </authorList>
    </citation>
    <scope>NUCLEOTIDE SEQUENCE [LARGE SCALE GENOMIC DNA]</scope>
    <source>
        <strain evidence="2">ZY2</strain>
        <plasmid evidence="2">pZY2</plasmid>
    </source>
</reference>
<dbReference type="EMBL" id="FKLM01000081">
    <property type="protein sequence ID" value="SAM53326.1"/>
    <property type="molecule type" value="Genomic_DNA"/>
</dbReference>
<dbReference type="EMBL" id="QHGU01000012">
    <property type="protein sequence ID" value="PZM56487.1"/>
    <property type="molecule type" value="Genomic_DNA"/>
</dbReference>
<dbReference type="EMBL" id="CP039730">
    <property type="protein sequence ID" value="QHT44863.1"/>
    <property type="molecule type" value="Genomic_DNA"/>
</dbReference>